<dbReference type="AlphaFoldDB" id="A0A9P6RQF1"/>
<comment type="caution">
    <text evidence="6">The sequence shown here is derived from an EMBL/GenBank/DDBJ whole genome shotgun (WGS) entry which is preliminary data.</text>
</comment>
<feature type="compositionally biased region" description="Polar residues" evidence="5">
    <location>
        <begin position="110"/>
        <end position="119"/>
    </location>
</feature>
<keyword evidence="7" id="KW-1185">Reference proteome</keyword>
<dbReference type="OrthoDB" id="7344096at2759"/>
<dbReference type="PANTHER" id="PTHR31250:SF27">
    <property type="entry name" value="IQ DOMAIN-CONTAINING PROTEIN IQM5"/>
    <property type="match status" value="1"/>
</dbReference>
<keyword evidence="3" id="KW-0963">Cytoplasm</keyword>
<dbReference type="InterPro" id="IPR044159">
    <property type="entry name" value="IQM"/>
</dbReference>
<evidence type="ECO:0000313" key="7">
    <source>
        <dbReference type="Proteomes" id="UP000738325"/>
    </source>
</evidence>
<feature type="region of interest" description="Disordered" evidence="5">
    <location>
        <begin position="426"/>
        <end position="498"/>
    </location>
</feature>
<proteinExistence type="predicted"/>
<dbReference type="Proteomes" id="UP000738325">
    <property type="component" value="Unassembled WGS sequence"/>
</dbReference>
<comment type="subcellular location">
    <subcellularLocation>
        <location evidence="2">Cytoplasm</location>
    </subcellularLocation>
    <subcellularLocation>
        <location evidence="1">Nucleus</location>
    </subcellularLocation>
</comment>
<dbReference type="SMART" id="SM00015">
    <property type="entry name" value="IQ"/>
    <property type="match status" value="1"/>
</dbReference>
<dbReference type="PANTHER" id="PTHR31250">
    <property type="entry name" value="IQ DOMAIN-CONTAINING PROTEIN IQM3"/>
    <property type="match status" value="1"/>
</dbReference>
<sequence>MTTQSNLAPHEHAAPASPSLLPLSHLQLDDASANDAALSADEDAKLSSAATVIQSAYRGYQARRELYGPALTASQKWRHLIDYSRVEYIHKMDAQHQHALPGPEDPDQSPPSSLQTPNENKSRRAWRRAEFLGSRLGKGSSGISTEEALVLLTEHWLEMSDKKHRYGSNLKPYHEYWLKQDTSQNFFYWLDKGEGKDLDLEGRSRVRLDEQRVHYLQEHERQQYAVQVVDGLLFYKVSGKPVHTLPTSVGADDDVDVSQVLPDAHEQDDEATRLEKKRIRNKSKFIYVTDPHGTLYVAQKVKGQFHHSSFLGGGTVCAAGGIIVNHGKLIKINPKSGHYRPGQRHFDRLLTNLKEMGIRLETVKISYGILDDTSAEAGAEAMREGSSDRLVAPVDRKDVKAVGLTLLGHVPGILYAWYVIYENRDDPRRPRHTLGRRSYAAVASQTSVPDSTVVVPRGLPQQQPQQPPQYSADGHNGNTTLQTTTTTNADPARTTTTTTTYTTTTTKYLVNPDGTRTVIDRKDVKSTKPPPSDQ</sequence>
<keyword evidence="4" id="KW-0539">Nucleus</keyword>
<evidence type="ECO:0000256" key="3">
    <source>
        <dbReference type="ARBA" id="ARBA00022490"/>
    </source>
</evidence>
<organism evidence="6 7">
    <name type="scientific">Dissophora globulifera</name>
    <dbReference type="NCBI Taxonomy" id="979702"/>
    <lineage>
        <taxon>Eukaryota</taxon>
        <taxon>Fungi</taxon>
        <taxon>Fungi incertae sedis</taxon>
        <taxon>Mucoromycota</taxon>
        <taxon>Mortierellomycotina</taxon>
        <taxon>Mortierellomycetes</taxon>
        <taxon>Mortierellales</taxon>
        <taxon>Mortierellaceae</taxon>
        <taxon>Dissophora</taxon>
    </lineage>
</organism>
<dbReference type="GO" id="GO:0005634">
    <property type="term" value="C:nucleus"/>
    <property type="evidence" value="ECO:0007669"/>
    <property type="project" value="UniProtKB-SubCell"/>
</dbReference>
<evidence type="ECO:0000256" key="1">
    <source>
        <dbReference type="ARBA" id="ARBA00004123"/>
    </source>
</evidence>
<feature type="compositionally biased region" description="Low complexity" evidence="5">
    <location>
        <begin position="479"/>
        <end position="498"/>
    </location>
</feature>
<evidence type="ECO:0000313" key="6">
    <source>
        <dbReference type="EMBL" id="KAG0326230.1"/>
    </source>
</evidence>
<dbReference type="InterPro" id="IPR000048">
    <property type="entry name" value="IQ_motif_EF-hand-BS"/>
</dbReference>
<protein>
    <recommendedName>
        <fullName evidence="8">IQ calmodulin-binding motif protein</fullName>
    </recommendedName>
</protein>
<feature type="region of interest" description="Disordered" evidence="5">
    <location>
        <begin position="95"/>
        <end position="124"/>
    </location>
</feature>
<reference evidence="6" key="1">
    <citation type="journal article" date="2020" name="Fungal Divers.">
        <title>Resolving the Mortierellaceae phylogeny through synthesis of multi-gene phylogenetics and phylogenomics.</title>
        <authorList>
            <person name="Vandepol N."/>
            <person name="Liber J."/>
            <person name="Desiro A."/>
            <person name="Na H."/>
            <person name="Kennedy M."/>
            <person name="Barry K."/>
            <person name="Grigoriev I.V."/>
            <person name="Miller A.N."/>
            <person name="O'Donnell K."/>
            <person name="Stajich J.E."/>
            <person name="Bonito G."/>
        </authorList>
    </citation>
    <scope>NUCLEOTIDE SEQUENCE</scope>
    <source>
        <strain evidence="6">REB-010B</strain>
    </source>
</reference>
<dbReference type="Pfam" id="PF00612">
    <property type="entry name" value="IQ"/>
    <property type="match status" value="1"/>
</dbReference>
<feature type="region of interest" description="Disordered" evidence="5">
    <location>
        <begin position="512"/>
        <end position="534"/>
    </location>
</feature>
<evidence type="ECO:0000256" key="5">
    <source>
        <dbReference type="SAM" id="MobiDB-lite"/>
    </source>
</evidence>
<accession>A0A9P6RQF1</accession>
<name>A0A9P6RQF1_9FUNG</name>
<evidence type="ECO:0000256" key="4">
    <source>
        <dbReference type="ARBA" id="ARBA00023242"/>
    </source>
</evidence>
<dbReference type="EMBL" id="JAAAIP010000087">
    <property type="protein sequence ID" value="KAG0326230.1"/>
    <property type="molecule type" value="Genomic_DNA"/>
</dbReference>
<dbReference type="PROSITE" id="PS50096">
    <property type="entry name" value="IQ"/>
    <property type="match status" value="1"/>
</dbReference>
<evidence type="ECO:0000256" key="2">
    <source>
        <dbReference type="ARBA" id="ARBA00004496"/>
    </source>
</evidence>
<dbReference type="Gene3D" id="1.20.5.190">
    <property type="match status" value="1"/>
</dbReference>
<dbReference type="CDD" id="cd23767">
    <property type="entry name" value="IQCD"/>
    <property type="match status" value="1"/>
</dbReference>
<dbReference type="GO" id="GO:0005737">
    <property type="term" value="C:cytoplasm"/>
    <property type="evidence" value="ECO:0007669"/>
    <property type="project" value="UniProtKB-SubCell"/>
</dbReference>
<gene>
    <name evidence="6" type="ORF">BGZ99_009856</name>
</gene>
<evidence type="ECO:0008006" key="8">
    <source>
        <dbReference type="Google" id="ProtNLM"/>
    </source>
</evidence>